<evidence type="ECO:0000313" key="1">
    <source>
        <dbReference type="EMBL" id="KKN07210.1"/>
    </source>
</evidence>
<dbReference type="AlphaFoldDB" id="A0A0F9MIQ7"/>
<organism evidence="1">
    <name type="scientific">marine sediment metagenome</name>
    <dbReference type="NCBI Taxonomy" id="412755"/>
    <lineage>
        <taxon>unclassified sequences</taxon>
        <taxon>metagenomes</taxon>
        <taxon>ecological metagenomes</taxon>
    </lineage>
</organism>
<dbReference type="EMBL" id="LAZR01004594">
    <property type="protein sequence ID" value="KKN07210.1"/>
    <property type="molecule type" value="Genomic_DNA"/>
</dbReference>
<protein>
    <recommendedName>
        <fullName evidence="2">Ribbon-helix-helix protein CopG domain-containing protein</fullName>
    </recommendedName>
</protein>
<sequence length="67" mass="7732">MPEGKSSITTPVSFRLPNDVVSTLQRRIEGRRSRFDSIGLYLQEHIIWEVRRSHMKGKGIDRLPPAD</sequence>
<name>A0A0F9MIQ7_9ZZZZ</name>
<evidence type="ECO:0008006" key="2">
    <source>
        <dbReference type="Google" id="ProtNLM"/>
    </source>
</evidence>
<reference evidence="1" key="1">
    <citation type="journal article" date="2015" name="Nature">
        <title>Complex archaea that bridge the gap between prokaryotes and eukaryotes.</title>
        <authorList>
            <person name="Spang A."/>
            <person name="Saw J.H."/>
            <person name="Jorgensen S.L."/>
            <person name="Zaremba-Niedzwiedzka K."/>
            <person name="Martijn J."/>
            <person name="Lind A.E."/>
            <person name="van Eijk R."/>
            <person name="Schleper C."/>
            <person name="Guy L."/>
            <person name="Ettema T.J."/>
        </authorList>
    </citation>
    <scope>NUCLEOTIDE SEQUENCE</scope>
</reference>
<accession>A0A0F9MIQ7</accession>
<gene>
    <name evidence="1" type="ORF">LCGC14_1069220</name>
</gene>
<comment type="caution">
    <text evidence="1">The sequence shown here is derived from an EMBL/GenBank/DDBJ whole genome shotgun (WGS) entry which is preliminary data.</text>
</comment>
<proteinExistence type="predicted"/>